<feature type="compositionally biased region" description="Low complexity" evidence="1">
    <location>
        <begin position="151"/>
        <end position="160"/>
    </location>
</feature>
<name>A0A9W8EAB0_9FUNG</name>
<sequence>MSAAEPYRRLAAKAPHPPLPSPLVLQQFHGSQGHAIPDTDPITGSNIAIKRQLSRLPKETLVDLLARWWDLPPQTMSSVPKPFESSPPTTTDAVGQYRLRSRQTNPSDVVAGSIAVDNARTAQWPTDPQGRTKGSLDKQPTLLRPKRRRSSSASYSASRAPNQPEPSSPEKQFSPRSSWQPSWDTLQQVHKVTRGRFVKRLCATLFPNGFTHLQVADLNLTMLSTVKHQHRNWTLYKLAYADNDPPRPPVDPATFKARLVELIAPIFPCHVHTTFYKGATWARVAIYSATPLTAVPTFKWTPYLVYCPWSPFIAITICKAEVMRCLKQPLLGKDVMALQRLFAAQKSQEHYAAFRVVSQIAHDPLAHPSAQEPILPSLPATGVAEHPNAQLVRQDKAVIDQQRVQAFRQFGPECPNVLKRIEIQ</sequence>
<evidence type="ECO:0000256" key="1">
    <source>
        <dbReference type="SAM" id="MobiDB-lite"/>
    </source>
</evidence>
<keyword evidence="3" id="KW-1185">Reference proteome</keyword>
<feature type="compositionally biased region" description="Polar residues" evidence="1">
    <location>
        <begin position="169"/>
        <end position="182"/>
    </location>
</feature>
<accession>A0A9W8EAB0</accession>
<organism evidence="2 3">
    <name type="scientific">Dimargaris verticillata</name>
    <dbReference type="NCBI Taxonomy" id="2761393"/>
    <lineage>
        <taxon>Eukaryota</taxon>
        <taxon>Fungi</taxon>
        <taxon>Fungi incertae sedis</taxon>
        <taxon>Zoopagomycota</taxon>
        <taxon>Kickxellomycotina</taxon>
        <taxon>Dimargaritomycetes</taxon>
        <taxon>Dimargaritales</taxon>
        <taxon>Dimargaritaceae</taxon>
        <taxon>Dimargaris</taxon>
    </lineage>
</organism>
<gene>
    <name evidence="2" type="ORF">H4R34_005384</name>
</gene>
<feature type="region of interest" description="Disordered" evidence="1">
    <location>
        <begin position="77"/>
        <end position="182"/>
    </location>
</feature>
<dbReference type="Pfam" id="PF05238">
    <property type="entry name" value="CENP-N"/>
    <property type="match status" value="1"/>
</dbReference>
<dbReference type="AlphaFoldDB" id="A0A9W8EAB0"/>
<reference evidence="2" key="1">
    <citation type="submission" date="2022-07" db="EMBL/GenBank/DDBJ databases">
        <title>Phylogenomic reconstructions and comparative analyses of Kickxellomycotina fungi.</title>
        <authorList>
            <person name="Reynolds N.K."/>
            <person name="Stajich J.E."/>
            <person name="Barry K."/>
            <person name="Grigoriev I.V."/>
            <person name="Crous P."/>
            <person name="Smith M.E."/>
        </authorList>
    </citation>
    <scope>NUCLEOTIDE SEQUENCE</scope>
    <source>
        <strain evidence="2">RSA 567</strain>
    </source>
</reference>
<evidence type="ECO:0000313" key="2">
    <source>
        <dbReference type="EMBL" id="KAJ1972515.1"/>
    </source>
</evidence>
<feature type="non-terminal residue" evidence="2">
    <location>
        <position position="424"/>
    </location>
</feature>
<protein>
    <submittedName>
        <fullName evidence="2">Uncharacterized protein</fullName>
    </submittedName>
</protein>
<proteinExistence type="predicted"/>
<dbReference type="Proteomes" id="UP001151582">
    <property type="component" value="Unassembled WGS sequence"/>
</dbReference>
<dbReference type="GO" id="GO:0034080">
    <property type="term" value="P:CENP-A containing chromatin assembly"/>
    <property type="evidence" value="ECO:0007669"/>
    <property type="project" value="InterPro"/>
</dbReference>
<comment type="caution">
    <text evidence="2">The sequence shown here is derived from an EMBL/GenBank/DDBJ whole genome shotgun (WGS) entry which is preliminary data.</text>
</comment>
<evidence type="ECO:0000313" key="3">
    <source>
        <dbReference type="Proteomes" id="UP001151582"/>
    </source>
</evidence>
<dbReference type="GO" id="GO:0007059">
    <property type="term" value="P:chromosome segregation"/>
    <property type="evidence" value="ECO:0007669"/>
    <property type="project" value="InterPro"/>
</dbReference>
<dbReference type="InterPro" id="IPR007902">
    <property type="entry name" value="Chl4/mis15/CENP-N"/>
</dbReference>
<dbReference type="EMBL" id="JANBQB010001036">
    <property type="protein sequence ID" value="KAJ1972515.1"/>
    <property type="molecule type" value="Genomic_DNA"/>
</dbReference>